<gene>
    <name evidence="4" type="ORF">NE237_009949</name>
</gene>
<dbReference type="EMBL" id="JAMYWD010000002">
    <property type="protein sequence ID" value="KAJ4979169.1"/>
    <property type="molecule type" value="Genomic_DNA"/>
</dbReference>
<dbReference type="InterPro" id="IPR055195">
    <property type="entry name" value="INTS7_C_plant"/>
</dbReference>
<reference evidence="4" key="1">
    <citation type="journal article" date="2023" name="Plant J.">
        <title>The genome of the king protea, Protea cynaroides.</title>
        <authorList>
            <person name="Chang J."/>
            <person name="Duong T.A."/>
            <person name="Schoeman C."/>
            <person name="Ma X."/>
            <person name="Roodt D."/>
            <person name="Barker N."/>
            <person name="Li Z."/>
            <person name="Van de Peer Y."/>
            <person name="Mizrachi E."/>
        </authorList>
    </citation>
    <scope>NUCLEOTIDE SEQUENCE</scope>
    <source>
        <tissue evidence="4">Young leaves</tissue>
    </source>
</reference>
<proteinExistence type="inferred from homology"/>
<dbReference type="Pfam" id="PF24436">
    <property type="entry name" value="INTS7_N"/>
    <property type="match status" value="1"/>
</dbReference>
<comment type="caution">
    <text evidence="4">The sequence shown here is derived from an EMBL/GenBank/DDBJ whole genome shotgun (WGS) entry which is preliminary data.</text>
</comment>
<keyword evidence="5" id="KW-1185">Reference proteome</keyword>
<dbReference type="InterPro" id="IPR016024">
    <property type="entry name" value="ARM-type_fold"/>
</dbReference>
<comment type="similarity">
    <text evidence="1">Belongs to the Integrator subunit 7 family.</text>
</comment>
<sequence length="1143" mass="128491">MEKISAALAQEWSVELEKGLRSKNPGQSVEAILRLGPRLVQWSKEPCPTMGVLSMFGLVPGQDRLFANAILLRLAEAFRGGDNLIRRSVVKVFFAELKYRRKKGKQYNGILARKRVPNHLELLRRVKIVFDTGDVEARELALFLLGCWADFAKESAEIRFMILSSLESCHTSEVKASLFAAGCFSELSEDFASVFLAILVNMVNSPKLPSAVRRAGIRAFAKMGCSSLLASKAYKAGQKLLVESTEENYVAILMSLSQLASKSVILISKQKDFLISILCQGSSFHVQVIALRCLCFLTKGGICRLAVDANLLQILFLLVDKPDLDPTLQCEVLWILRKIFHCTLPNFPCMSSVPEFVELVSVIEKAAQSPVRSKRLLALSLLVDISCNFKGKMEIVSDDGLLLPLKIVNLVIDQIILLVKKPYCLDSEMKQECQNLLHLVLRLVEGYPALGTFALDKIRFSIESLISMHNEGEPDSVPKFVGFELARCSSFISMVGPCLYRFAVACLEVLDEACAMSVEVLGNVKPLLQSKLMNHGIHSVYPLLLHYHVMWNSLTYNLDKDLISHNNYWIEHERLALEFAKEMITRNDTWSAYKSGKYAACHGAWFASVFTFRTLTNKVQSDSCLCWLKSLATFAFAEIKILLLLFPEESLQLVKELEMDGILAEEVVQHVSRDANFLECGEKIAEAYGSVCSSEELLAATIMPDQAFYFQRWFLCLRSKVLETLADILRLIGSSPYNQKSTGRNEKVQGSNESKSDFPGFAQHIHSLIYFFFQFSCRFNKLAKELDLLATSFMGLDSRSFKTISLLALNCSLLAFCTGFVLYFPNLQYYKNSITCVLEMTEKFSHSMLIQDLIERVWHVDYESCKNLKLLLKVIGGPNTCFHFQPRSLLSSPGHRERNILRLCRRAVLGVLQLHKEAKVVNNDEDLCLFSSACLHLISDVLKKWMRIPFWTPQYFFQVRPCIGAELFAFNAASRGPGDLSVLQGFHLSLNLCLQLKNEPNFLPVRVTKLYCILSCSPSDGVTSEGVENKVQTRLGFRTWETSEMVDLNEELLWHVKEGIKNGKRHGGFSNGFGESAHAFLCFELNDRGQGFSTCLLDVSAFPVGSYIIKWHSSCIDSKGSYWSLLPLNSGPIFSVQKPLVSG</sequence>
<feature type="domain" description="Integrator complex subunit 7-like C-terminal" evidence="2">
    <location>
        <begin position="964"/>
        <end position="1137"/>
    </location>
</feature>
<name>A0A9Q0R151_9MAGN</name>
<dbReference type="InterPro" id="IPR033060">
    <property type="entry name" value="INTS7"/>
</dbReference>
<dbReference type="Pfam" id="PF22966">
    <property type="entry name" value="INTS7_C_plants"/>
    <property type="match status" value="1"/>
</dbReference>
<dbReference type="OrthoDB" id="1921953at2759"/>
<dbReference type="GO" id="GO:0034472">
    <property type="term" value="P:snRNA 3'-end processing"/>
    <property type="evidence" value="ECO:0007669"/>
    <property type="project" value="TreeGrafter"/>
</dbReference>
<dbReference type="GO" id="GO:0032039">
    <property type="term" value="C:integrator complex"/>
    <property type="evidence" value="ECO:0007669"/>
    <property type="project" value="InterPro"/>
</dbReference>
<accession>A0A9Q0R151</accession>
<dbReference type="InterPro" id="IPR011989">
    <property type="entry name" value="ARM-like"/>
</dbReference>
<evidence type="ECO:0000256" key="1">
    <source>
        <dbReference type="ARBA" id="ARBA00008565"/>
    </source>
</evidence>
<dbReference type="SUPFAM" id="SSF48371">
    <property type="entry name" value="ARM repeat"/>
    <property type="match status" value="1"/>
</dbReference>
<evidence type="ECO:0000259" key="2">
    <source>
        <dbReference type="Pfam" id="PF22966"/>
    </source>
</evidence>
<dbReference type="InterPro" id="IPR056516">
    <property type="entry name" value="INTS7_N"/>
</dbReference>
<evidence type="ECO:0000259" key="3">
    <source>
        <dbReference type="Pfam" id="PF24436"/>
    </source>
</evidence>
<evidence type="ECO:0000313" key="5">
    <source>
        <dbReference type="Proteomes" id="UP001141806"/>
    </source>
</evidence>
<evidence type="ECO:0000313" key="4">
    <source>
        <dbReference type="EMBL" id="KAJ4979169.1"/>
    </source>
</evidence>
<protein>
    <recommendedName>
        <fullName evidence="6">Integrator complex subunit 7</fullName>
    </recommendedName>
</protein>
<dbReference type="PANTHER" id="PTHR13322">
    <property type="entry name" value="C1ORF73 PROTEIN"/>
    <property type="match status" value="1"/>
</dbReference>
<dbReference type="PANTHER" id="PTHR13322:SF2">
    <property type="entry name" value="INTEGRATOR COMPLEX SUBUNIT 7"/>
    <property type="match status" value="1"/>
</dbReference>
<evidence type="ECO:0008006" key="6">
    <source>
        <dbReference type="Google" id="ProtNLM"/>
    </source>
</evidence>
<dbReference type="Proteomes" id="UP001141806">
    <property type="component" value="Unassembled WGS sequence"/>
</dbReference>
<feature type="domain" description="Integrator complex subunit 7 N-terminal" evidence="3">
    <location>
        <begin position="15"/>
        <end position="458"/>
    </location>
</feature>
<dbReference type="AlphaFoldDB" id="A0A9Q0R151"/>
<dbReference type="Gene3D" id="1.25.10.10">
    <property type="entry name" value="Leucine-rich Repeat Variant"/>
    <property type="match status" value="1"/>
</dbReference>
<organism evidence="4 5">
    <name type="scientific">Protea cynaroides</name>
    <dbReference type="NCBI Taxonomy" id="273540"/>
    <lineage>
        <taxon>Eukaryota</taxon>
        <taxon>Viridiplantae</taxon>
        <taxon>Streptophyta</taxon>
        <taxon>Embryophyta</taxon>
        <taxon>Tracheophyta</taxon>
        <taxon>Spermatophyta</taxon>
        <taxon>Magnoliopsida</taxon>
        <taxon>Proteales</taxon>
        <taxon>Proteaceae</taxon>
        <taxon>Protea</taxon>
    </lineage>
</organism>